<feature type="transmembrane region" description="Helical" evidence="8">
    <location>
        <begin position="285"/>
        <end position="305"/>
    </location>
</feature>
<dbReference type="InterPro" id="IPR000412">
    <property type="entry name" value="ABC_2_transport"/>
</dbReference>
<dbReference type="InterPro" id="IPR013525">
    <property type="entry name" value="ABC2_TM"/>
</dbReference>
<dbReference type="RefSeq" id="WP_089914388.1">
    <property type="nucleotide sequence ID" value="NZ_FOBB01000004.1"/>
</dbReference>
<evidence type="ECO:0000313" key="10">
    <source>
        <dbReference type="EMBL" id="SEM31878.1"/>
    </source>
</evidence>
<evidence type="ECO:0000256" key="2">
    <source>
        <dbReference type="ARBA" id="ARBA00007783"/>
    </source>
</evidence>
<keyword evidence="5 8" id="KW-0812">Transmembrane</keyword>
<keyword evidence="11" id="KW-1185">Reference proteome</keyword>
<dbReference type="GO" id="GO:0043190">
    <property type="term" value="C:ATP-binding cassette (ABC) transporter complex"/>
    <property type="evidence" value="ECO:0007669"/>
    <property type="project" value="InterPro"/>
</dbReference>
<dbReference type="PANTHER" id="PTHR30294:SF29">
    <property type="entry name" value="MULTIDRUG ABC TRANSPORTER PERMEASE YBHS-RELATED"/>
    <property type="match status" value="1"/>
</dbReference>
<proteinExistence type="inferred from homology"/>
<comment type="subcellular location">
    <subcellularLocation>
        <location evidence="1 8">Cell membrane</location>
        <topology evidence="1 8">Multi-pass membrane protein</topology>
    </subcellularLocation>
</comment>
<evidence type="ECO:0000256" key="1">
    <source>
        <dbReference type="ARBA" id="ARBA00004651"/>
    </source>
</evidence>
<keyword evidence="4 8" id="KW-1003">Cell membrane</keyword>
<evidence type="ECO:0000256" key="5">
    <source>
        <dbReference type="ARBA" id="ARBA00022692"/>
    </source>
</evidence>
<evidence type="ECO:0000256" key="4">
    <source>
        <dbReference type="ARBA" id="ARBA00022475"/>
    </source>
</evidence>
<comment type="similarity">
    <text evidence="2 8">Belongs to the ABC-2 integral membrane protein family.</text>
</comment>
<dbReference type="STRING" id="573321.SAMN04488505_10442"/>
<evidence type="ECO:0000256" key="8">
    <source>
        <dbReference type="RuleBase" id="RU361157"/>
    </source>
</evidence>
<dbReference type="InterPro" id="IPR051449">
    <property type="entry name" value="ABC-2_transporter_component"/>
</dbReference>
<evidence type="ECO:0000256" key="6">
    <source>
        <dbReference type="ARBA" id="ARBA00022989"/>
    </source>
</evidence>
<dbReference type="PANTHER" id="PTHR30294">
    <property type="entry name" value="MEMBRANE COMPONENT OF ABC TRANSPORTER YHHJ-RELATED"/>
    <property type="match status" value="1"/>
</dbReference>
<feature type="domain" description="ABC transmembrane type-2" evidence="9">
    <location>
        <begin position="136"/>
        <end position="366"/>
    </location>
</feature>
<feature type="transmembrane region" description="Helical" evidence="8">
    <location>
        <begin position="171"/>
        <end position="196"/>
    </location>
</feature>
<feature type="transmembrane region" description="Helical" evidence="8">
    <location>
        <begin position="222"/>
        <end position="245"/>
    </location>
</feature>
<protein>
    <recommendedName>
        <fullName evidence="8">Transport permease protein</fullName>
    </recommendedName>
</protein>
<dbReference type="PRINTS" id="PR00164">
    <property type="entry name" value="ABC2TRNSPORT"/>
</dbReference>
<reference evidence="10 11" key="1">
    <citation type="submission" date="2016-10" db="EMBL/GenBank/DDBJ databases">
        <authorList>
            <person name="de Groot N.N."/>
        </authorList>
    </citation>
    <scope>NUCLEOTIDE SEQUENCE [LARGE SCALE GENOMIC DNA]</scope>
    <source>
        <strain evidence="10 11">DSM 21039</strain>
    </source>
</reference>
<evidence type="ECO:0000259" key="9">
    <source>
        <dbReference type="PROSITE" id="PS51012"/>
    </source>
</evidence>
<dbReference type="PROSITE" id="PS51012">
    <property type="entry name" value="ABC_TM2"/>
    <property type="match status" value="1"/>
</dbReference>
<dbReference type="Proteomes" id="UP000198984">
    <property type="component" value="Unassembled WGS sequence"/>
</dbReference>
<keyword evidence="7 8" id="KW-0472">Membrane</keyword>
<dbReference type="InterPro" id="IPR047817">
    <property type="entry name" value="ABC2_TM_bact-type"/>
</dbReference>
<keyword evidence="6 8" id="KW-1133">Transmembrane helix</keyword>
<dbReference type="OrthoDB" id="9808686at2"/>
<dbReference type="Pfam" id="PF12698">
    <property type="entry name" value="ABC2_membrane_3"/>
    <property type="match status" value="1"/>
</dbReference>
<dbReference type="EMBL" id="FOBB01000004">
    <property type="protein sequence ID" value="SEM31878.1"/>
    <property type="molecule type" value="Genomic_DNA"/>
</dbReference>
<accession>A0A1H7XFA0</accession>
<feature type="transmembrane region" description="Helical" evidence="8">
    <location>
        <begin position="21"/>
        <end position="40"/>
    </location>
</feature>
<gene>
    <name evidence="10" type="ORF">SAMN04488505_10442</name>
</gene>
<dbReference type="GO" id="GO:0140359">
    <property type="term" value="F:ABC-type transporter activity"/>
    <property type="evidence" value="ECO:0007669"/>
    <property type="project" value="InterPro"/>
</dbReference>
<keyword evidence="3 8" id="KW-0813">Transport</keyword>
<sequence length="368" mass="41178">MRQFFVFARKEFYHIFRDKRTLLILFGMPVVQIVLFGFAITNEIKNAEIAVLDQSRDYYSNRLVQQLQAGSYFKIDQELQSHQAIEAAFREGRIKMVVVIPPKFGESFFHLHKAQVQLLADAGDPNTATTLINYARAIIGNYQQELNGPQAMPLTINTTVRMQYNPALKSVFLFVPGVMTLILLLVSAMMTSITIAREKELGTMEILLVSPLPPAMIVTGKVVPYIVLSFINALVILGMGVWLFGMPIKGSIVLLLLECALFVLTSLGLGILISTVTDKQQTAMMASMMGLLMPTVLLSGFIFPVESMPLPLRLLSNIMPAKWFIIILKDIMLKGSGLREVWPQSLVLCGMTLLFVTISIRKFKIRLS</sequence>
<organism evidence="10 11">
    <name type="scientific">Chitinophaga rupis</name>
    <dbReference type="NCBI Taxonomy" id="573321"/>
    <lineage>
        <taxon>Bacteria</taxon>
        <taxon>Pseudomonadati</taxon>
        <taxon>Bacteroidota</taxon>
        <taxon>Chitinophagia</taxon>
        <taxon>Chitinophagales</taxon>
        <taxon>Chitinophagaceae</taxon>
        <taxon>Chitinophaga</taxon>
    </lineage>
</organism>
<evidence type="ECO:0000313" key="11">
    <source>
        <dbReference type="Proteomes" id="UP000198984"/>
    </source>
</evidence>
<evidence type="ECO:0000256" key="3">
    <source>
        <dbReference type="ARBA" id="ARBA00022448"/>
    </source>
</evidence>
<evidence type="ECO:0000256" key="7">
    <source>
        <dbReference type="ARBA" id="ARBA00023136"/>
    </source>
</evidence>
<feature type="transmembrane region" description="Helical" evidence="8">
    <location>
        <begin position="251"/>
        <end position="273"/>
    </location>
</feature>
<feature type="transmembrane region" description="Helical" evidence="8">
    <location>
        <begin position="341"/>
        <end position="360"/>
    </location>
</feature>
<dbReference type="Gene3D" id="3.40.1710.10">
    <property type="entry name" value="abc type-2 transporter like domain"/>
    <property type="match status" value="1"/>
</dbReference>
<dbReference type="AlphaFoldDB" id="A0A1H7XFA0"/>
<name>A0A1H7XFA0_9BACT</name>